<evidence type="ECO:0000313" key="5">
    <source>
        <dbReference type="Proteomes" id="UP001301958"/>
    </source>
</evidence>
<feature type="domain" description="DUF7791" evidence="3">
    <location>
        <begin position="538"/>
        <end position="652"/>
    </location>
</feature>
<sequence>MDSTIESVELVIGFACDTIGLCKSIYRGELPDPTLIEYDLAAKCSVAARALVVEAKFLVSQHAKGDLLATFKLVNKTKWRQRRLERLEKSLEDYAKIMRTQLLVRICTQSHAAELRQRNDFDKLDKFLQALIIQWARGKLDTAKLNRSETFSLKRHTSVSQKVENSVNTHTTLEVNRVQDNIASQILKDRLLHSLKYPGMNARKNQIAVSHALTFGWILDSNDKKNLEHHYVRSDNFLEWLKSENGLYWISGKPGSGKSTLVKFLVDHPGTRSALQEWRPNLFIMSHFLWKLGSEMQSSAKGLLCSLIHQVLCRDETNLWSTLSTFSFVSNKEEYTDWSFEELTCISKALLSVSSLPVCIFIDGLDEVSDKESADLMLETVRQLRIDNAKLYVSSRPEPVFVRRFLLMNEQHMRLQDLTAADMFRYAHAKIKRLFPGPEKRSSKDLTHRVEMLVTKADGVFLWLHLAIQSLTRGVENGDSEEELDLRVQSLPPELSALYYDMSTRLNEERGLYRLDTARFLNLMLDTRVIRNRLDNGTVLQIVRPHKTEKSTATMSLLQLSLATNADVQATYIDRQASCSTAQIHQLCMSTRNKILIRCAGLVDVADIESIEAEGDEKLRNYDRVFPEFIHRTALDFLTDSEDGQKILSHDPCSLYQRLILLIRGELARAKLGLGDCPQDHNSVRTSLSLLSVDTNISRAEQDEILHLCWKFHDLGYLQVIPMSGYRTVSPRPHFLAVVAGAECDNFDYFIVEKIRKESDPSVLATRVLQDLDEYKLNKPHQPLHFRDRSTVMGRLLDLKGNVEARASSFRPDKALRLNDFDRTKVSCAVPFTSPLEVMLRAALEPLQKPSPQWIKFIRDVVSRGCNLSRRIPLGAQINNFLHRDSYMRAMSVTGSGAGIVTRISNPLRLGQHKSSPVLVLEANAAFLIDMIRGKLSYVMQYDSHQLSD</sequence>
<dbReference type="SUPFAM" id="SSF52540">
    <property type="entry name" value="P-loop containing nucleoside triphosphate hydrolases"/>
    <property type="match status" value="1"/>
</dbReference>
<dbReference type="PANTHER" id="PTHR10039:SF5">
    <property type="entry name" value="NACHT DOMAIN-CONTAINING PROTEIN"/>
    <property type="match status" value="1"/>
</dbReference>
<gene>
    <name evidence="4" type="ORF">QBC38DRAFT_547850</name>
</gene>
<dbReference type="Proteomes" id="UP001301958">
    <property type="component" value="Unassembled WGS sequence"/>
</dbReference>
<dbReference type="PANTHER" id="PTHR10039">
    <property type="entry name" value="AMELOGENIN"/>
    <property type="match status" value="1"/>
</dbReference>
<name>A0AAN7BJ71_9PEZI</name>
<dbReference type="InterPro" id="IPR056693">
    <property type="entry name" value="DUF7791"/>
</dbReference>
<keyword evidence="1" id="KW-0677">Repeat</keyword>
<evidence type="ECO:0000259" key="2">
    <source>
        <dbReference type="Pfam" id="PF24883"/>
    </source>
</evidence>
<proteinExistence type="predicted"/>
<dbReference type="Pfam" id="PF24883">
    <property type="entry name" value="NPHP3_N"/>
    <property type="match status" value="1"/>
</dbReference>
<keyword evidence="5" id="KW-1185">Reference proteome</keyword>
<protein>
    <recommendedName>
        <fullName evidence="6">NACHT domain-containing protein</fullName>
    </recommendedName>
</protein>
<dbReference type="AlphaFoldDB" id="A0AAN7BJ71"/>
<feature type="domain" description="Nephrocystin 3-like N-terminal" evidence="2">
    <location>
        <begin position="232"/>
        <end position="396"/>
    </location>
</feature>
<dbReference type="Pfam" id="PF25053">
    <property type="entry name" value="DUF7791"/>
    <property type="match status" value="1"/>
</dbReference>
<evidence type="ECO:0000313" key="4">
    <source>
        <dbReference type="EMBL" id="KAK4224249.1"/>
    </source>
</evidence>
<organism evidence="4 5">
    <name type="scientific">Podospora fimiseda</name>
    <dbReference type="NCBI Taxonomy" id="252190"/>
    <lineage>
        <taxon>Eukaryota</taxon>
        <taxon>Fungi</taxon>
        <taxon>Dikarya</taxon>
        <taxon>Ascomycota</taxon>
        <taxon>Pezizomycotina</taxon>
        <taxon>Sordariomycetes</taxon>
        <taxon>Sordariomycetidae</taxon>
        <taxon>Sordariales</taxon>
        <taxon>Podosporaceae</taxon>
        <taxon>Podospora</taxon>
    </lineage>
</organism>
<evidence type="ECO:0000259" key="3">
    <source>
        <dbReference type="Pfam" id="PF25053"/>
    </source>
</evidence>
<reference evidence="4" key="2">
    <citation type="submission" date="2023-05" db="EMBL/GenBank/DDBJ databases">
        <authorList>
            <consortium name="Lawrence Berkeley National Laboratory"/>
            <person name="Steindorff A."/>
            <person name="Hensen N."/>
            <person name="Bonometti L."/>
            <person name="Westerberg I."/>
            <person name="Brannstrom I.O."/>
            <person name="Guillou S."/>
            <person name="Cros-Aarteil S."/>
            <person name="Calhoun S."/>
            <person name="Haridas S."/>
            <person name="Kuo A."/>
            <person name="Mondo S."/>
            <person name="Pangilinan J."/>
            <person name="Riley R."/>
            <person name="Labutti K."/>
            <person name="Andreopoulos B."/>
            <person name="Lipzen A."/>
            <person name="Chen C."/>
            <person name="Yanf M."/>
            <person name="Daum C."/>
            <person name="Ng V."/>
            <person name="Clum A."/>
            <person name="Ohm R."/>
            <person name="Martin F."/>
            <person name="Silar P."/>
            <person name="Natvig D."/>
            <person name="Lalanne C."/>
            <person name="Gautier V."/>
            <person name="Ament-Velasquez S.L."/>
            <person name="Kruys A."/>
            <person name="Hutchinson M.I."/>
            <person name="Powell A.J."/>
            <person name="Barry K."/>
            <person name="Miller A.N."/>
            <person name="Grigoriev I.V."/>
            <person name="Debuchy R."/>
            <person name="Gladieux P."/>
            <person name="Thoren M.H."/>
            <person name="Johannesson H."/>
        </authorList>
    </citation>
    <scope>NUCLEOTIDE SEQUENCE</scope>
    <source>
        <strain evidence="4">CBS 990.96</strain>
    </source>
</reference>
<comment type="caution">
    <text evidence="4">The sequence shown here is derived from an EMBL/GenBank/DDBJ whole genome shotgun (WGS) entry which is preliminary data.</text>
</comment>
<evidence type="ECO:0000256" key="1">
    <source>
        <dbReference type="ARBA" id="ARBA00022737"/>
    </source>
</evidence>
<evidence type="ECO:0008006" key="6">
    <source>
        <dbReference type="Google" id="ProtNLM"/>
    </source>
</evidence>
<dbReference type="InterPro" id="IPR056884">
    <property type="entry name" value="NPHP3-like_N"/>
</dbReference>
<dbReference type="EMBL" id="MU865399">
    <property type="protein sequence ID" value="KAK4224249.1"/>
    <property type="molecule type" value="Genomic_DNA"/>
</dbReference>
<reference evidence="4" key="1">
    <citation type="journal article" date="2023" name="Mol. Phylogenet. Evol.">
        <title>Genome-scale phylogeny and comparative genomics of the fungal order Sordariales.</title>
        <authorList>
            <person name="Hensen N."/>
            <person name="Bonometti L."/>
            <person name="Westerberg I."/>
            <person name="Brannstrom I.O."/>
            <person name="Guillou S."/>
            <person name="Cros-Aarteil S."/>
            <person name="Calhoun S."/>
            <person name="Haridas S."/>
            <person name="Kuo A."/>
            <person name="Mondo S."/>
            <person name="Pangilinan J."/>
            <person name="Riley R."/>
            <person name="LaButti K."/>
            <person name="Andreopoulos B."/>
            <person name="Lipzen A."/>
            <person name="Chen C."/>
            <person name="Yan M."/>
            <person name="Daum C."/>
            <person name="Ng V."/>
            <person name="Clum A."/>
            <person name="Steindorff A."/>
            <person name="Ohm R.A."/>
            <person name="Martin F."/>
            <person name="Silar P."/>
            <person name="Natvig D.O."/>
            <person name="Lalanne C."/>
            <person name="Gautier V."/>
            <person name="Ament-Velasquez S.L."/>
            <person name="Kruys A."/>
            <person name="Hutchinson M.I."/>
            <person name="Powell A.J."/>
            <person name="Barry K."/>
            <person name="Miller A.N."/>
            <person name="Grigoriev I.V."/>
            <person name="Debuchy R."/>
            <person name="Gladieux P."/>
            <person name="Hiltunen Thoren M."/>
            <person name="Johannesson H."/>
        </authorList>
    </citation>
    <scope>NUCLEOTIDE SEQUENCE</scope>
    <source>
        <strain evidence="4">CBS 990.96</strain>
    </source>
</reference>
<accession>A0AAN7BJ71</accession>
<dbReference type="Gene3D" id="3.40.50.300">
    <property type="entry name" value="P-loop containing nucleotide triphosphate hydrolases"/>
    <property type="match status" value="1"/>
</dbReference>
<dbReference type="InterPro" id="IPR027417">
    <property type="entry name" value="P-loop_NTPase"/>
</dbReference>